<evidence type="ECO:0000256" key="5">
    <source>
        <dbReference type="ARBA" id="ARBA00023136"/>
    </source>
</evidence>
<evidence type="ECO:0000256" key="4">
    <source>
        <dbReference type="ARBA" id="ARBA00023040"/>
    </source>
</evidence>
<evidence type="ECO:0000256" key="9">
    <source>
        <dbReference type="SAM" id="Phobius"/>
    </source>
</evidence>
<keyword evidence="4" id="KW-0297">G-protein coupled receptor</keyword>
<dbReference type="STRING" id="947166.A0A1D1V5Z9"/>
<dbReference type="PANTHER" id="PTHR24240">
    <property type="entry name" value="OPSIN"/>
    <property type="match status" value="1"/>
</dbReference>
<keyword evidence="8" id="KW-0844">Vision</keyword>
<evidence type="ECO:0000256" key="3">
    <source>
        <dbReference type="ARBA" id="ARBA00022989"/>
    </source>
</evidence>
<organism evidence="11 12">
    <name type="scientific">Ramazzottius varieornatus</name>
    <name type="common">Water bear</name>
    <name type="synonym">Tardigrade</name>
    <dbReference type="NCBI Taxonomy" id="947166"/>
    <lineage>
        <taxon>Eukaryota</taxon>
        <taxon>Metazoa</taxon>
        <taxon>Ecdysozoa</taxon>
        <taxon>Tardigrada</taxon>
        <taxon>Eutardigrada</taxon>
        <taxon>Parachela</taxon>
        <taxon>Hypsibioidea</taxon>
        <taxon>Ramazzottiidae</taxon>
        <taxon>Ramazzottius</taxon>
    </lineage>
</organism>
<dbReference type="InterPro" id="IPR050125">
    <property type="entry name" value="GPCR_opsins"/>
</dbReference>
<dbReference type="Proteomes" id="UP000186922">
    <property type="component" value="Unassembled WGS sequence"/>
</dbReference>
<evidence type="ECO:0000256" key="7">
    <source>
        <dbReference type="ARBA" id="ARBA00023224"/>
    </source>
</evidence>
<protein>
    <recommendedName>
        <fullName evidence="10">G-protein coupled receptors family 1 profile domain-containing protein</fullName>
    </recommendedName>
</protein>
<evidence type="ECO:0000256" key="6">
    <source>
        <dbReference type="ARBA" id="ARBA00023170"/>
    </source>
</evidence>
<keyword evidence="3 9" id="KW-1133">Transmembrane helix</keyword>
<sequence>MGLGVLVPIAASFLAYLGIYLKVRHSTLVRKRISSRQADHKLSKAQRARLHVKQRVFHEDVKVAHALFRVFVIFLLMWLPVAVLIVMGRGTEVSPVWYILTILLAHGNSSINCVVYAASLESFRDGYMKVLGIRTKHSEGKPWSQECAMAIPSYMTLQKGDSPTCEVTSAGLQGVIGRSRLNTLTSNNGCIELNQKRQFPQEVSVREQTLGLCTP</sequence>
<accession>A0A1D1V5Z9</accession>
<keyword evidence="8" id="KW-0716">Sensory transduction</keyword>
<dbReference type="PRINTS" id="PR00237">
    <property type="entry name" value="GPCRRHODOPSN"/>
</dbReference>
<dbReference type="InterPro" id="IPR000276">
    <property type="entry name" value="GPCR_Rhodpsn"/>
</dbReference>
<dbReference type="GO" id="GO:0016020">
    <property type="term" value="C:membrane"/>
    <property type="evidence" value="ECO:0007669"/>
    <property type="project" value="UniProtKB-SubCell"/>
</dbReference>
<evidence type="ECO:0000256" key="2">
    <source>
        <dbReference type="ARBA" id="ARBA00022692"/>
    </source>
</evidence>
<keyword evidence="2 9" id="KW-0812">Transmembrane</keyword>
<keyword evidence="7" id="KW-0807">Transducer</keyword>
<proteinExistence type="predicted"/>
<evidence type="ECO:0000256" key="8">
    <source>
        <dbReference type="ARBA" id="ARBA00023305"/>
    </source>
</evidence>
<feature type="transmembrane region" description="Helical" evidence="9">
    <location>
        <begin position="66"/>
        <end position="90"/>
    </location>
</feature>
<dbReference type="Gene3D" id="1.20.1070.10">
    <property type="entry name" value="Rhodopsin 7-helix transmembrane proteins"/>
    <property type="match status" value="1"/>
</dbReference>
<dbReference type="AlphaFoldDB" id="A0A1D1V5Z9"/>
<dbReference type="GO" id="GO:0004930">
    <property type="term" value="F:G protein-coupled receptor activity"/>
    <property type="evidence" value="ECO:0007669"/>
    <property type="project" value="UniProtKB-KW"/>
</dbReference>
<keyword evidence="12" id="KW-1185">Reference proteome</keyword>
<evidence type="ECO:0000313" key="11">
    <source>
        <dbReference type="EMBL" id="GAU95472.1"/>
    </source>
</evidence>
<dbReference type="PROSITE" id="PS50262">
    <property type="entry name" value="G_PROTEIN_RECEP_F1_2"/>
    <property type="match status" value="1"/>
</dbReference>
<name>A0A1D1V5Z9_RAMVA</name>
<comment type="subcellular location">
    <subcellularLocation>
        <location evidence="1">Membrane</location>
        <topology evidence="1">Multi-pass membrane protein</topology>
    </subcellularLocation>
</comment>
<dbReference type="SUPFAM" id="SSF81321">
    <property type="entry name" value="Family A G protein-coupled receptor-like"/>
    <property type="match status" value="1"/>
</dbReference>
<evidence type="ECO:0000313" key="12">
    <source>
        <dbReference type="Proteomes" id="UP000186922"/>
    </source>
</evidence>
<feature type="transmembrane region" description="Helical" evidence="9">
    <location>
        <begin position="96"/>
        <end position="119"/>
    </location>
</feature>
<keyword evidence="5 9" id="KW-0472">Membrane</keyword>
<dbReference type="GO" id="GO:0007601">
    <property type="term" value="P:visual perception"/>
    <property type="evidence" value="ECO:0007669"/>
    <property type="project" value="UniProtKB-KW"/>
</dbReference>
<comment type="caution">
    <text evidence="11">The sequence shown here is derived from an EMBL/GenBank/DDBJ whole genome shotgun (WGS) entry which is preliminary data.</text>
</comment>
<gene>
    <name evidence="11" type="primary">RvY_07084-1</name>
    <name evidence="11" type="synonym">RvY_07084.1</name>
    <name evidence="11" type="ORF">RvY_07084</name>
</gene>
<feature type="transmembrane region" description="Helical" evidence="9">
    <location>
        <begin position="6"/>
        <end position="23"/>
    </location>
</feature>
<feature type="domain" description="G-protein coupled receptors family 1 profile" evidence="10">
    <location>
        <begin position="1"/>
        <end position="116"/>
    </location>
</feature>
<evidence type="ECO:0000259" key="10">
    <source>
        <dbReference type="PROSITE" id="PS50262"/>
    </source>
</evidence>
<dbReference type="CDD" id="cd00637">
    <property type="entry name" value="7tm_classA_rhodopsin-like"/>
    <property type="match status" value="1"/>
</dbReference>
<dbReference type="EMBL" id="BDGG01000003">
    <property type="protein sequence ID" value="GAU95472.1"/>
    <property type="molecule type" value="Genomic_DNA"/>
</dbReference>
<reference evidence="11 12" key="1">
    <citation type="journal article" date="2016" name="Nat. Commun.">
        <title>Extremotolerant tardigrade genome and improved radiotolerance of human cultured cells by tardigrade-unique protein.</title>
        <authorList>
            <person name="Hashimoto T."/>
            <person name="Horikawa D.D."/>
            <person name="Saito Y."/>
            <person name="Kuwahara H."/>
            <person name="Kozuka-Hata H."/>
            <person name="Shin-I T."/>
            <person name="Minakuchi Y."/>
            <person name="Ohishi K."/>
            <person name="Motoyama A."/>
            <person name="Aizu T."/>
            <person name="Enomoto A."/>
            <person name="Kondo K."/>
            <person name="Tanaka S."/>
            <person name="Hara Y."/>
            <person name="Koshikawa S."/>
            <person name="Sagara H."/>
            <person name="Miura T."/>
            <person name="Yokobori S."/>
            <person name="Miyagawa K."/>
            <person name="Suzuki Y."/>
            <person name="Kubo T."/>
            <person name="Oyama M."/>
            <person name="Kohara Y."/>
            <person name="Fujiyama A."/>
            <person name="Arakawa K."/>
            <person name="Katayama T."/>
            <person name="Toyoda A."/>
            <person name="Kunieda T."/>
        </authorList>
    </citation>
    <scope>NUCLEOTIDE SEQUENCE [LARGE SCALE GENOMIC DNA]</scope>
    <source>
        <strain evidence="11 12">YOKOZUNA-1</strain>
    </source>
</reference>
<evidence type="ECO:0000256" key="1">
    <source>
        <dbReference type="ARBA" id="ARBA00004141"/>
    </source>
</evidence>
<dbReference type="InterPro" id="IPR017452">
    <property type="entry name" value="GPCR_Rhodpsn_7TM"/>
</dbReference>
<keyword evidence="6" id="KW-0675">Receptor</keyword>
<dbReference type="OrthoDB" id="10044919at2759"/>
<dbReference type="Pfam" id="PF00001">
    <property type="entry name" value="7tm_1"/>
    <property type="match status" value="1"/>
</dbReference>